<evidence type="ECO:0000313" key="2">
    <source>
        <dbReference type="EMBL" id="AWR93591.1"/>
    </source>
</evidence>
<sequence>MKNGILIGIVLAILVVIGADYYIISFQSLTHTNASNSTTFSSTQSTSYQNSQTTTSQNSTNKETNNIQLIPNKAFYYNGYVKSRLFINGLYFYVLHGNDTIIDSTSKGMNITTINSVIAIGYIIPGYYYETTVDFSFNQQGPFGVFLKIINTSQLNNEQRLDSIVIAFYKPPTAQPPDAIYLYNITIPIIINGTEENVIFMIYKSPIHIFFIPQKTLLGNITLILKYFTEASNYTLPYQVGIFDHSTLKSNTTSIATDFVYNWSLDYIKLFQNPNEIESHIPNKFESIMKEISIHNYTDFVIIKNGSIELGGEKYYALNSGMLIVEHSQPNNVSYKQVMFGISQYSNAETYSQIQALTIGLAYHILNGTDNFGIKIASNQEVYLLLYSSNILTSSKVVRIPMEINGHPVFMNFYEIKNDNVIYLYPENDIKSAQVVINAEIVLKVLKIPGEVYYVDLGNILPSSNYMYSIFS</sequence>
<reference evidence="2 3" key="1">
    <citation type="submission" date="2018-05" db="EMBL/GenBank/DDBJ databases">
        <title>Complete Genome Sequences of Extremely Thermoacidophilic, Metal-Mobilizing Type-Strain Members of the Archaeal Family Sulfolobaceae: Acidianus brierleyi DSM-1651T, Acidianus sulfidivorans DSM-18786T, Metallosphaera hakonensis DSM-7519T, and Metallosphaera prunae DSM-10039T.</title>
        <authorList>
            <person name="Counts J.A."/>
            <person name="Kelly R.M."/>
        </authorList>
    </citation>
    <scope>NUCLEOTIDE SEQUENCE [LARGE SCALE GENOMIC DNA]</scope>
    <source>
        <strain evidence="2 3">DSM 1651</strain>
    </source>
</reference>
<keyword evidence="3" id="KW-1185">Reference proteome</keyword>
<evidence type="ECO:0000313" key="3">
    <source>
        <dbReference type="Proteomes" id="UP000248044"/>
    </source>
</evidence>
<dbReference type="RefSeq" id="WP_110269475.1">
    <property type="nucleotide sequence ID" value="NZ_CP029289.2"/>
</dbReference>
<dbReference type="AlphaFoldDB" id="A0A2U9IC40"/>
<evidence type="ECO:0000256" key="1">
    <source>
        <dbReference type="SAM" id="MobiDB-lite"/>
    </source>
</evidence>
<gene>
    <name evidence="2" type="ORF">DFR85_02170</name>
</gene>
<name>A0A2U9IC40_9CREN</name>
<dbReference type="GeneID" id="36830924"/>
<feature type="region of interest" description="Disordered" evidence="1">
    <location>
        <begin position="40"/>
        <end position="61"/>
    </location>
</feature>
<accession>A0A2U9IC40</accession>
<protein>
    <submittedName>
        <fullName evidence="2">Uncharacterized protein</fullName>
    </submittedName>
</protein>
<dbReference type="Proteomes" id="UP000248044">
    <property type="component" value="Chromosome"/>
</dbReference>
<dbReference type="KEGG" id="abri:DFR85_02170"/>
<dbReference type="EMBL" id="CP029289">
    <property type="protein sequence ID" value="AWR93591.1"/>
    <property type="molecule type" value="Genomic_DNA"/>
</dbReference>
<dbReference type="OrthoDB" id="46264at2157"/>
<organism evidence="2 3">
    <name type="scientific">Acidianus brierleyi</name>
    <dbReference type="NCBI Taxonomy" id="41673"/>
    <lineage>
        <taxon>Archaea</taxon>
        <taxon>Thermoproteota</taxon>
        <taxon>Thermoprotei</taxon>
        <taxon>Sulfolobales</taxon>
        <taxon>Sulfolobaceae</taxon>
        <taxon>Acidianus</taxon>
    </lineage>
</organism>
<proteinExistence type="predicted"/>